<feature type="compositionally biased region" description="Low complexity" evidence="1">
    <location>
        <begin position="15"/>
        <end position="27"/>
    </location>
</feature>
<evidence type="ECO:0000256" key="1">
    <source>
        <dbReference type="SAM" id="MobiDB-lite"/>
    </source>
</evidence>
<dbReference type="AlphaFoldDB" id="A0A3L6TFQ0"/>
<proteinExistence type="predicted"/>
<comment type="caution">
    <text evidence="2">The sequence shown here is derived from an EMBL/GenBank/DDBJ whole genome shotgun (WGS) entry which is preliminary data.</text>
</comment>
<feature type="region of interest" description="Disordered" evidence="1">
    <location>
        <begin position="1"/>
        <end position="27"/>
    </location>
</feature>
<evidence type="ECO:0000313" key="2">
    <source>
        <dbReference type="EMBL" id="RLN39179.1"/>
    </source>
</evidence>
<dbReference type="EMBL" id="PQIB02000001">
    <property type="protein sequence ID" value="RLN39179.1"/>
    <property type="molecule type" value="Genomic_DNA"/>
</dbReference>
<reference evidence="3" key="1">
    <citation type="journal article" date="2019" name="Nat. Commun.">
        <title>The genome of broomcorn millet.</title>
        <authorList>
            <person name="Zou C."/>
            <person name="Miki D."/>
            <person name="Li D."/>
            <person name="Tang Q."/>
            <person name="Xiao L."/>
            <person name="Rajput S."/>
            <person name="Deng P."/>
            <person name="Jia W."/>
            <person name="Huang R."/>
            <person name="Zhang M."/>
            <person name="Sun Y."/>
            <person name="Hu J."/>
            <person name="Fu X."/>
            <person name="Schnable P.S."/>
            <person name="Li F."/>
            <person name="Zhang H."/>
            <person name="Feng B."/>
            <person name="Zhu X."/>
            <person name="Liu R."/>
            <person name="Schnable J.C."/>
            <person name="Zhu J.-K."/>
            <person name="Zhang H."/>
        </authorList>
    </citation>
    <scope>NUCLEOTIDE SEQUENCE [LARGE SCALE GENOMIC DNA]</scope>
</reference>
<accession>A0A3L6TFQ0</accession>
<organism evidence="2 3">
    <name type="scientific">Panicum miliaceum</name>
    <name type="common">Proso millet</name>
    <name type="synonym">Broomcorn millet</name>
    <dbReference type="NCBI Taxonomy" id="4540"/>
    <lineage>
        <taxon>Eukaryota</taxon>
        <taxon>Viridiplantae</taxon>
        <taxon>Streptophyta</taxon>
        <taxon>Embryophyta</taxon>
        <taxon>Tracheophyta</taxon>
        <taxon>Spermatophyta</taxon>
        <taxon>Magnoliopsida</taxon>
        <taxon>Liliopsida</taxon>
        <taxon>Poales</taxon>
        <taxon>Poaceae</taxon>
        <taxon>PACMAD clade</taxon>
        <taxon>Panicoideae</taxon>
        <taxon>Panicodae</taxon>
        <taxon>Paniceae</taxon>
        <taxon>Panicinae</taxon>
        <taxon>Panicum</taxon>
        <taxon>Panicum sect. Panicum</taxon>
    </lineage>
</organism>
<keyword evidence="3" id="KW-1185">Reference proteome</keyword>
<evidence type="ECO:0000313" key="3">
    <source>
        <dbReference type="Proteomes" id="UP000275267"/>
    </source>
</evidence>
<gene>
    <name evidence="2" type="ORF">C2845_PM01G19280</name>
</gene>
<dbReference type="STRING" id="4540.A0A3L6TFQ0"/>
<protein>
    <submittedName>
        <fullName evidence="2">Uncharacterized protein</fullName>
    </submittedName>
</protein>
<dbReference type="Proteomes" id="UP000275267">
    <property type="component" value="Unassembled WGS sequence"/>
</dbReference>
<sequence>MPISAIASGSMERISPPSLLSASSHLPPALPTAARMKRSMTDKGRATVQSRRRRVVELLMAPSVEMATTA</sequence>
<name>A0A3L6TFQ0_PANMI</name>